<evidence type="ECO:0000313" key="1">
    <source>
        <dbReference type="EMBL" id="GKU25530.1"/>
    </source>
</evidence>
<dbReference type="EMBL" id="BQXY01000003">
    <property type="protein sequence ID" value="GKU25530.1"/>
    <property type="molecule type" value="Genomic_DNA"/>
</dbReference>
<comment type="caution">
    <text evidence="1">The sequence shown here is derived from an EMBL/GenBank/DDBJ whole genome shotgun (WGS) entry which is preliminary data.</text>
</comment>
<reference evidence="1" key="1">
    <citation type="journal article" date="2023" name="Int. J. Syst. Evol. Microbiol.">
        <title>&lt;i&gt;Clostridium folliculivorans&lt;/i&gt; sp. nov., isolated from soil samples of an organic paddy in Japan.</title>
        <authorList>
            <person name="Tazawa J."/>
            <person name="Kobayashi H."/>
            <person name="Tanizawa Y."/>
            <person name="Uchino A."/>
            <person name="Tanaka F."/>
            <person name="Urashima Y."/>
            <person name="Miura S."/>
            <person name="Sakamoto M."/>
            <person name="Ohkuma M."/>
            <person name="Tohno M."/>
        </authorList>
    </citation>
    <scope>NUCLEOTIDE SEQUENCE</scope>
    <source>
        <strain evidence="1">D1-1</strain>
    </source>
</reference>
<sequence length="57" mass="7111">MREFKNNRFYHEVVHPYNHNFIAKFKNIVEINWLNKRCHMSELLELNNFFGWNDAKI</sequence>
<proteinExistence type="predicted"/>
<keyword evidence="2" id="KW-1185">Reference proteome</keyword>
<dbReference type="AlphaFoldDB" id="A0A9W6DAM5"/>
<organism evidence="1 2">
    <name type="scientific">Clostridium folliculivorans</name>
    <dbReference type="NCBI Taxonomy" id="2886038"/>
    <lineage>
        <taxon>Bacteria</taxon>
        <taxon>Bacillati</taxon>
        <taxon>Bacillota</taxon>
        <taxon>Clostridia</taxon>
        <taxon>Eubacteriales</taxon>
        <taxon>Clostridiaceae</taxon>
        <taxon>Clostridium</taxon>
    </lineage>
</organism>
<accession>A0A9W6DAM5</accession>
<protein>
    <submittedName>
        <fullName evidence="1">Uncharacterized protein</fullName>
    </submittedName>
</protein>
<evidence type="ECO:0000313" key="2">
    <source>
        <dbReference type="Proteomes" id="UP001057868"/>
    </source>
</evidence>
<name>A0A9W6DAM5_9CLOT</name>
<gene>
    <name evidence="1" type="ORF">CFOLD11_23560</name>
</gene>
<dbReference type="Proteomes" id="UP001057868">
    <property type="component" value="Unassembled WGS sequence"/>
</dbReference>